<feature type="compositionally biased region" description="Polar residues" evidence="1">
    <location>
        <begin position="1"/>
        <end position="13"/>
    </location>
</feature>
<proteinExistence type="predicted"/>
<organism evidence="2">
    <name type="scientific">Arion vulgaris</name>
    <dbReference type="NCBI Taxonomy" id="1028688"/>
    <lineage>
        <taxon>Eukaryota</taxon>
        <taxon>Metazoa</taxon>
        <taxon>Spiralia</taxon>
        <taxon>Lophotrochozoa</taxon>
        <taxon>Mollusca</taxon>
        <taxon>Gastropoda</taxon>
        <taxon>Heterobranchia</taxon>
        <taxon>Euthyneura</taxon>
        <taxon>Panpulmonata</taxon>
        <taxon>Eupulmonata</taxon>
        <taxon>Stylommatophora</taxon>
        <taxon>Helicina</taxon>
        <taxon>Arionoidea</taxon>
        <taxon>Arionidae</taxon>
        <taxon>Arion</taxon>
    </lineage>
</organism>
<dbReference type="EMBL" id="HACG01001602">
    <property type="protein sequence ID" value="CEK48467.1"/>
    <property type="molecule type" value="Transcribed_RNA"/>
</dbReference>
<feature type="region of interest" description="Disordered" evidence="1">
    <location>
        <begin position="1"/>
        <end position="75"/>
    </location>
</feature>
<feature type="non-terminal residue" evidence="2">
    <location>
        <position position="108"/>
    </location>
</feature>
<gene>
    <name evidence="2" type="primary">ORF4066</name>
</gene>
<protein>
    <submittedName>
        <fullName evidence="2">Uncharacterized protein</fullName>
    </submittedName>
</protein>
<reference evidence="2" key="1">
    <citation type="submission" date="2014-12" db="EMBL/GenBank/DDBJ databases">
        <title>Insight into the proteome of Arion vulgaris.</title>
        <authorList>
            <person name="Aradska J."/>
            <person name="Bulat T."/>
            <person name="Smidak R."/>
            <person name="Sarate P."/>
            <person name="Gangsoo J."/>
            <person name="Sialana F."/>
            <person name="Bilban M."/>
            <person name="Lubec G."/>
        </authorList>
    </citation>
    <scope>NUCLEOTIDE SEQUENCE</scope>
    <source>
        <tissue evidence="2">Skin</tissue>
    </source>
</reference>
<feature type="non-terminal residue" evidence="2">
    <location>
        <position position="1"/>
    </location>
</feature>
<dbReference type="AlphaFoldDB" id="A0A0B6XWP8"/>
<evidence type="ECO:0000256" key="1">
    <source>
        <dbReference type="SAM" id="MobiDB-lite"/>
    </source>
</evidence>
<evidence type="ECO:0000313" key="2">
    <source>
        <dbReference type="EMBL" id="CEK48467.1"/>
    </source>
</evidence>
<accession>A0A0B6XWP8</accession>
<name>A0A0B6XWP8_9EUPU</name>
<sequence length="108" mass="11455">AASISFEGSGTDATPSSSNTNPNNVELPSSRNDAAADPSANSRSDGGGTFDNAKSGCCDGNDIRASVPEQKSNSEKIKNELTNLELDADYQALINRQIEEKRQYLTSK</sequence>
<feature type="compositionally biased region" description="Low complexity" evidence="1">
    <location>
        <begin position="14"/>
        <end position="24"/>
    </location>
</feature>